<organism evidence="8 9">
    <name type="scientific">Pontibacter diazotrophicus</name>
    <dbReference type="NCBI Taxonomy" id="1400979"/>
    <lineage>
        <taxon>Bacteria</taxon>
        <taxon>Pseudomonadati</taxon>
        <taxon>Bacteroidota</taxon>
        <taxon>Cytophagia</taxon>
        <taxon>Cytophagales</taxon>
        <taxon>Hymenobacteraceae</taxon>
        <taxon>Pontibacter</taxon>
    </lineage>
</organism>
<evidence type="ECO:0000313" key="8">
    <source>
        <dbReference type="EMBL" id="RDV16700.1"/>
    </source>
</evidence>
<comment type="subcellular location">
    <subcellularLocation>
        <location evidence="1">Membrane</location>
        <topology evidence="1">Multi-pass membrane protein</topology>
    </subcellularLocation>
</comment>
<feature type="domain" description="GtrA/DPMS transmembrane" evidence="7">
    <location>
        <begin position="14"/>
        <end position="129"/>
    </location>
</feature>
<protein>
    <submittedName>
        <fullName evidence="8">GtrA family protein</fullName>
    </submittedName>
</protein>
<comment type="caution">
    <text evidence="8">The sequence shown here is derived from an EMBL/GenBank/DDBJ whole genome shotgun (WGS) entry which is preliminary data.</text>
</comment>
<evidence type="ECO:0000256" key="4">
    <source>
        <dbReference type="ARBA" id="ARBA00022989"/>
    </source>
</evidence>
<name>A0A3D8LGZ5_9BACT</name>
<dbReference type="InterPro" id="IPR007267">
    <property type="entry name" value="GtrA_DPMS_TM"/>
</dbReference>
<gene>
    <name evidence="8" type="ORF">DXT99_02645</name>
</gene>
<evidence type="ECO:0000256" key="5">
    <source>
        <dbReference type="ARBA" id="ARBA00023136"/>
    </source>
</evidence>
<evidence type="ECO:0000259" key="7">
    <source>
        <dbReference type="Pfam" id="PF04138"/>
    </source>
</evidence>
<feature type="transmembrane region" description="Helical" evidence="6">
    <location>
        <begin position="46"/>
        <end position="65"/>
    </location>
</feature>
<feature type="transmembrane region" description="Helical" evidence="6">
    <location>
        <begin position="12"/>
        <end position="34"/>
    </location>
</feature>
<dbReference type="PANTHER" id="PTHR38459:SF1">
    <property type="entry name" value="PROPHAGE BACTOPRENOL-LINKED GLUCOSE TRANSLOCASE HOMOLOG"/>
    <property type="match status" value="1"/>
</dbReference>
<evidence type="ECO:0000256" key="6">
    <source>
        <dbReference type="SAM" id="Phobius"/>
    </source>
</evidence>
<dbReference type="RefSeq" id="WP_115563974.1">
    <property type="nucleotide sequence ID" value="NZ_QRGR01000003.1"/>
</dbReference>
<keyword evidence="3 6" id="KW-0812">Transmembrane</keyword>
<dbReference type="PANTHER" id="PTHR38459">
    <property type="entry name" value="PROPHAGE BACTOPRENOL-LINKED GLUCOSE TRANSLOCASE HOMOLOG"/>
    <property type="match status" value="1"/>
</dbReference>
<keyword evidence="4 6" id="KW-1133">Transmembrane helix</keyword>
<proteinExistence type="inferred from homology"/>
<dbReference type="OrthoDB" id="853263at2"/>
<keyword evidence="5 6" id="KW-0472">Membrane</keyword>
<evidence type="ECO:0000256" key="2">
    <source>
        <dbReference type="ARBA" id="ARBA00009399"/>
    </source>
</evidence>
<evidence type="ECO:0000256" key="3">
    <source>
        <dbReference type="ARBA" id="ARBA00022692"/>
    </source>
</evidence>
<comment type="similarity">
    <text evidence="2">Belongs to the GtrA family.</text>
</comment>
<dbReference type="EMBL" id="QRGR01000003">
    <property type="protein sequence ID" value="RDV16700.1"/>
    <property type="molecule type" value="Genomic_DNA"/>
</dbReference>
<evidence type="ECO:0000313" key="9">
    <source>
        <dbReference type="Proteomes" id="UP000256708"/>
    </source>
</evidence>
<dbReference type="GO" id="GO:0000271">
    <property type="term" value="P:polysaccharide biosynthetic process"/>
    <property type="evidence" value="ECO:0007669"/>
    <property type="project" value="InterPro"/>
</dbReference>
<reference evidence="9" key="1">
    <citation type="submission" date="2018-08" db="EMBL/GenBank/DDBJ databases">
        <authorList>
            <person name="Liu Z.-W."/>
            <person name="Du Z.-J."/>
        </authorList>
    </citation>
    <scope>NUCLEOTIDE SEQUENCE [LARGE SCALE GENOMIC DNA]</scope>
    <source>
        <strain evidence="9">H4X</strain>
    </source>
</reference>
<dbReference type="InterPro" id="IPR051401">
    <property type="entry name" value="GtrA_CellWall_Glycosyl"/>
</dbReference>
<dbReference type="Pfam" id="PF04138">
    <property type="entry name" value="GtrA_DPMS_TM"/>
    <property type="match status" value="1"/>
</dbReference>
<dbReference type="AlphaFoldDB" id="A0A3D8LGZ5"/>
<feature type="transmembrane region" description="Helical" evidence="6">
    <location>
        <begin position="77"/>
        <end position="98"/>
    </location>
</feature>
<keyword evidence="9" id="KW-1185">Reference proteome</keyword>
<sequence length="131" mass="14949">MSFIRRAHKSQVVKFLIVGGLCAAVEFLLFALLVHRLELEYLHANMASLIVAVVLNYLISCRFIFKRGRYSGKVEFAMFVLLSAIGVALNQYLVWSFIEQVELHVYAGKIMAIGLVAVFNYFTKKHIVFMN</sequence>
<feature type="transmembrane region" description="Helical" evidence="6">
    <location>
        <begin position="104"/>
        <end position="122"/>
    </location>
</feature>
<dbReference type="GO" id="GO:0005886">
    <property type="term" value="C:plasma membrane"/>
    <property type="evidence" value="ECO:0007669"/>
    <property type="project" value="TreeGrafter"/>
</dbReference>
<evidence type="ECO:0000256" key="1">
    <source>
        <dbReference type="ARBA" id="ARBA00004141"/>
    </source>
</evidence>
<dbReference type="Proteomes" id="UP000256708">
    <property type="component" value="Unassembled WGS sequence"/>
</dbReference>
<accession>A0A3D8LGZ5</accession>